<accession>A0AAD1ILI3</accession>
<evidence type="ECO:0000313" key="2">
    <source>
        <dbReference type="Proteomes" id="UP000466607"/>
    </source>
</evidence>
<name>A0AAD1ILI3_9MYCO</name>
<dbReference type="EMBL" id="AP022586">
    <property type="protein sequence ID" value="BBY16976.1"/>
    <property type="molecule type" value="Genomic_DNA"/>
</dbReference>
<proteinExistence type="predicted"/>
<sequence>MGGTFVNLRRFVVPVSGSTVRSGGTLARLVRTISRQPYVVLGDRVAALQRRVPVDQLPGPSRCPFSGFI</sequence>
<dbReference type="AlphaFoldDB" id="A0AAD1ILI3"/>
<keyword evidence="2" id="KW-1185">Reference proteome</keyword>
<gene>
    <name evidence="1" type="ORF">MLIT_25680</name>
</gene>
<organism evidence="1 2">
    <name type="scientific">Mycolicibacterium litorale</name>
    <dbReference type="NCBI Taxonomy" id="758802"/>
    <lineage>
        <taxon>Bacteria</taxon>
        <taxon>Bacillati</taxon>
        <taxon>Actinomycetota</taxon>
        <taxon>Actinomycetes</taxon>
        <taxon>Mycobacteriales</taxon>
        <taxon>Mycobacteriaceae</taxon>
        <taxon>Mycolicibacterium</taxon>
    </lineage>
</organism>
<protein>
    <submittedName>
        <fullName evidence="1">Uncharacterized protein</fullName>
    </submittedName>
</protein>
<reference evidence="1 2" key="1">
    <citation type="journal article" date="2019" name="Emerg. Microbes Infect.">
        <title>Comprehensive subspecies identification of 175 nontuberculous mycobacteria species based on 7547 genomic profiles.</title>
        <authorList>
            <person name="Matsumoto Y."/>
            <person name="Kinjo T."/>
            <person name="Motooka D."/>
            <person name="Nabeya D."/>
            <person name="Jung N."/>
            <person name="Uechi K."/>
            <person name="Horii T."/>
            <person name="Iida T."/>
            <person name="Fujita J."/>
            <person name="Nakamura S."/>
        </authorList>
    </citation>
    <scope>NUCLEOTIDE SEQUENCE [LARGE SCALE GENOMIC DNA]</scope>
    <source>
        <strain evidence="1 2">JCM 17423</strain>
    </source>
</reference>
<dbReference type="RefSeq" id="WP_163687548.1">
    <property type="nucleotide sequence ID" value="NZ_AP022586.1"/>
</dbReference>
<evidence type="ECO:0000313" key="1">
    <source>
        <dbReference type="EMBL" id="BBY16976.1"/>
    </source>
</evidence>
<dbReference type="Proteomes" id="UP000466607">
    <property type="component" value="Chromosome"/>
</dbReference>